<dbReference type="GO" id="GO:0008519">
    <property type="term" value="F:ammonium channel activity"/>
    <property type="evidence" value="ECO:0007669"/>
    <property type="project" value="InterPro"/>
</dbReference>
<dbReference type="InterPro" id="IPR024041">
    <property type="entry name" value="NH4_transpt_AmtB-like_dom"/>
</dbReference>
<evidence type="ECO:0000256" key="2">
    <source>
        <dbReference type="ARBA" id="ARBA00005887"/>
    </source>
</evidence>
<dbReference type="EMBL" id="LWQU01000128">
    <property type="protein sequence ID" value="OAN52808.1"/>
    <property type="molecule type" value="Genomic_DNA"/>
</dbReference>
<evidence type="ECO:0000313" key="11">
    <source>
        <dbReference type="Proteomes" id="UP000078543"/>
    </source>
</evidence>
<dbReference type="PANTHER" id="PTHR11730">
    <property type="entry name" value="AMMONIUM TRANSPORTER"/>
    <property type="match status" value="1"/>
</dbReference>
<dbReference type="PROSITE" id="PS01219">
    <property type="entry name" value="AMMONIUM_TRANSP"/>
    <property type="match status" value="1"/>
</dbReference>
<evidence type="ECO:0000256" key="7">
    <source>
        <dbReference type="ARBA" id="ARBA00023177"/>
    </source>
</evidence>
<dbReference type="InterPro" id="IPR029020">
    <property type="entry name" value="Ammonium/urea_transptr"/>
</dbReference>
<dbReference type="Pfam" id="PF00909">
    <property type="entry name" value="Ammonium_transp"/>
    <property type="match status" value="1"/>
</dbReference>
<evidence type="ECO:0000256" key="6">
    <source>
        <dbReference type="ARBA" id="ARBA00023136"/>
    </source>
</evidence>
<evidence type="ECO:0000259" key="9">
    <source>
        <dbReference type="Pfam" id="PF00909"/>
    </source>
</evidence>
<feature type="transmembrane region" description="Helical" evidence="8">
    <location>
        <begin position="12"/>
        <end position="32"/>
    </location>
</feature>
<feature type="transmembrane region" description="Helical" evidence="8">
    <location>
        <begin position="264"/>
        <end position="282"/>
    </location>
</feature>
<keyword evidence="5 8" id="KW-1133">Transmembrane helix</keyword>
<feature type="transmembrane region" description="Helical" evidence="8">
    <location>
        <begin position="207"/>
        <end position="228"/>
    </location>
</feature>
<feature type="transmembrane region" description="Helical" evidence="8">
    <location>
        <begin position="349"/>
        <end position="374"/>
    </location>
</feature>
<feature type="transmembrane region" description="Helical" evidence="8">
    <location>
        <begin position="288"/>
        <end position="306"/>
    </location>
</feature>
<feature type="transmembrane region" description="Helical" evidence="8">
    <location>
        <begin position="97"/>
        <end position="116"/>
    </location>
</feature>
<dbReference type="Gene3D" id="1.10.3430.10">
    <property type="entry name" value="Ammonium transporter AmtB like domains"/>
    <property type="match status" value="1"/>
</dbReference>
<evidence type="ECO:0000313" key="10">
    <source>
        <dbReference type="EMBL" id="OAN52808.1"/>
    </source>
</evidence>
<evidence type="ECO:0000256" key="4">
    <source>
        <dbReference type="ARBA" id="ARBA00022692"/>
    </source>
</evidence>
<name>A0A178MUS6_9PROT</name>
<feature type="transmembrane region" description="Helical" evidence="8">
    <location>
        <begin position="318"/>
        <end position="337"/>
    </location>
</feature>
<dbReference type="PANTHER" id="PTHR11730:SF89">
    <property type="entry name" value="AMMONIUM TRANSPORTER SLL0108-RELATED"/>
    <property type="match status" value="1"/>
</dbReference>
<keyword evidence="4 8" id="KW-0812">Transmembrane</keyword>
<keyword evidence="7" id="KW-0924">Ammonia transport</keyword>
<dbReference type="SUPFAM" id="SSF111352">
    <property type="entry name" value="Ammonium transporter"/>
    <property type="match status" value="1"/>
</dbReference>
<dbReference type="OrthoDB" id="9814202at2"/>
<comment type="similarity">
    <text evidence="2">Belongs to the ammonia transporter channel (TC 1.A.11.2) family.</text>
</comment>
<gene>
    <name evidence="10" type="ORF">A6A05_10570</name>
</gene>
<evidence type="ECO:0000256" key="5">
    <source>
        <dbReference type="ARBA" id="ARBA00022989"/>
    </source>
</evidence>
<feature type="transmembrane region" description="Helical" evidence="8">
    <location>
        <begin position="44"/>
        <end position="66"/>
    </location>
</feature>
<dbReference type="GO" id="GO:0097272">
    <property type="term" value="P:ammonium homeostasis"/>
    <property type="evidence" value="ECO:0007669"/>
    <property type="project" value="TreeGrafter"/>
</dbReference>
<evidence type="ECO:0000256" key="3">
    <source>
        <dbReference type="ARBA" id="ARBA00022448"/>
    </source>
</evidence>
<organism evidence="10 11">
    <name type="scientific">Magnetospirillum moscoviense</name>
    <dbReference type="NCBI Taxonomy" id="1437059"/>
    <lineage>
        <taxon>Bacteria</taxon>
        <taxon>Pseudomonadati</taxon>
        <taxon>Pseudomonadota</taxon>
        <taxon>Alphaproteobacteria</taxon>
        <taxon>Rhodospirillales</taxon>
        <taxon>Rhodospirillaceae</taxon>
        <taxon>Magnetospirillum</taxon>
    </lineage>
</organism>
<feature type="transmembrane region" description="Helical" evidence="8">
    <location>
        <begin position="165"/>
        <end position="186"/>
    </location>
</feature>
<dbReference type="RefSeq" id="WP_068499175.1">
    <property type="nucleotide sequence ID" value="NZ_LWQU01000128.1"/>
</dbReference>
<dbReference type="InterPro" id="IPR018047">
    <property type="entry name" value="Ammonium_transpt_CS"/>
</dbReference>
<dbReference type="STRING" id="1437059.A6A05_10570"/>
<feature type="domain" description="Ammonium transporter AmtB-like" evidence="9">
    <location>
        <begin position="12"/>
        <end position="401"/>
    </location>
</feature>
<accession>A0A178MUS6</accession>
<keyword evidence="11" id="KW-1185">Reference proteome</keyword>
<comment type="subcellular location">
    <subcellularLocation>
        <location evidence="1">Membrane</location>
        <topology evidence="1">Multi-pass membrane protein</topology>
    </subcellularLocation>
</comment>
<evidence type="ECO:0000256" key="1">
    <source>
        <dbReference type="ARBA" id="ARBA00004141"/>
    </source>
</evidence>
<feature type="transmembrane region" description="Helical" evidence="8">
    <location>
        <begin position="125"/>
        <end position="145"/>
    </location>
</feature>
<dbReference type="GO" id="GO:0016020">
    <property type="term" value="C:membrane"/>
    <property type="evidence" value="ECO:0007669"/>
    <property type="project" value="UniProtKB-SubCell"/>
</dbReference>
<protein>
    <submittedName>
        <fullName evidence="10">Ammonium transporter</fullName>
    </submittedName>
</protein>
<sequence length="433" mass="44795">MEATRTGVDVLFVLLGAIMVLAMHAGFAFLEVGTVRKKNQVNALVKIITDFAMSTLAYFLIGYAIAYGPTFLVSADQLVGKAEGAAFAANGYDLVKFFFLATFAAAIPAIISGGIAERARFWPQLIATTILVALVYPTFEGMVWGTRLGFQDFMKATFGQPFHDFAGSVVVHAVGGWIALGAVLMLGARMGRYKKDGRVVAIPPSNIPFLALGSWILCVGWFGFNVMSAQLIDAISGLVAMNSLMAMVGGILVSLLVGKNDPGFVHNGALAGLVAVCAGSDVMHPLGALATGGIAGGLFVAAFELCQNKWRIDDVLGVWALHGLCGFMGGIACGVFGQEALGGMGGVSLTAQIAGTVTGAAFALVAGLAVYGGLKASIGIRLSEEDEFMGADLAIHHIPAYPEEFASVHDTGPMAARASAKATASASRSTAIG</sequence>
<dbReference type="AlphaFoldDB" id="A0A178MUS6"/>
<proteinExistence type="inferred from homology"/>
<keyword evidence="3" id="KW-0813">Transport</keyword>
<keyword evidence="6 8" id="KW-0472">Membrane</keyword>
<comment type="caution">
    <text evidence="10">The sequence shown here is derived from an EMBL/GenBank/DDBJ whole genome shotgun (WGS) entry which is preliminary data.</text>
</comment>
<feature type="transmembrane region" description="Helical" evidence="8">
    <location>
        <begin position="234"/>
        <end position="257"/>
    </location>
</feature>
<reference evidence="10 11" key="1">
    <citation type="submission" date="2016-04" db="EMBL/GenBank/DDBJ databases">
        <title>Draft genome sequence of freshwater magnetotactic bacteria Magnetospirillum marisnigri SP-1 and Magnetospirillum moscoviense BB-1.</title>
        <authorList>
            <person name="Koziaeva V."/>
            <person name="Dziuba M.V."/>
            <person name="Ivanov T.M."/>
            <person name="Kuznetsov B."/>
            <person name="Grouzdev D.S."/>
        </authorList>
    </citation>
    <scope>NUCLEOTIDE SEQUENCE [LARGE SCALE GENOMIC DNA]</scope>
    <source>
        <strain evidence="10 11">BB-1</strain>
    </source>
</reference>
<evidence type="ECO:0000256" key="8">
    <source>
        <dbReference type="SAM" id="Phobius"/>
    </source>
</evidence>
<dbReference type="Proteomes" id="UP000078543">
    <property type="component" value="Unassembled WGS sequence"/>
</dbReference>